<accession>A0A0W1R4D4</accession>
<dbReference type="GO" id="GO:0016779">
    <property type="term" value="F:nucleotidyltransferase activity"/>
    <property type="evidence" value="ECO:0007669"/>
    <property type="project" value="UniProtKB-ARBA"/>
</dbReference>
<dbReference type="PANTHER" id="PTHR19288">
    <property type="entry name" value="4-NITROPHENYLPHOSPHATASE-RELATED"/>
    <property type="match status" value="1"/>
</dbReference>
<dbReference type="PANTHER" id="PTHR19288:SF46">
    <property type="entry name" value="HALOACID DEHALOGENASE-LIKE HYDROLASE DOMAIN-CONTAINING PROTEIN 2"/>
    <property type="match status" value="1"/>
</dbReference>
<evidence type="ECO:0000313" key="3">
    <source>
        <dbReference type="Proteomes" id="UP000054387"/>
    </source>
</evidence>
<sequence length="507" mass="54690">MTYPNTAVILAAGIGSRLRPITLRKPKCCVTVDGTPILTYQLRAYAEAGLDEAVVVAGYLAEKTRALAEGVADEYEDFSVTVVENEVYANTDNMYSLSLVEPLLDGEPFFLSNGDVVFDPEVVEQLADADADSAIACDTSLFSEEAMKVTADDHDCISSISKEYTDSEAHAVSIDVYRFSGLFSAALFDEIERSVERHGEYGGWTELAIDRLLKSGRFDVDPVDIAGARWVEIDNLDDLTVADRTFASLGSLAEKQAVFFDLDGTVYLGDELIAGASEVVTGLREAGVDVFFLSNNSSRWKPGYAEKLRNLGISATPESIILSTDGVISYLESVGTDETFVVGTEAMRDAIRERGFAVESDDPTHVVVGFDTELSYEKVRRATLAIHDGAEFVLAHPDAVCPTDEGPIPDCGSIGALVETAVGRPPAHVFGKPNPEMLLPTMEEYGYEPEDVVVVGDRLETELRMADRLGCESVCVLTGDANRADVEASDIVPSLVAPSIATLSENI</sequence>
<evidence type="ECO:0000313" key="2">
    <source>
        <dbReference type="EMBL" id="KTG08149.1"/>
    </source>
</evidence>
<dbReference type="CDD" id="cd02523">
    <property type="entry name" value="PC_cytidylyltransferase"/>
    <property type="match status" value="1"/>
</dbReference>
<gene>
    <name evidence="2" type="ORF">AUR64_00810</name>
</gene>
<dbReference type="Pfam" id="PF13344">
    <property type="entry name" value="Hydrolase_6"/>
    <property type="match status" value="1"/>
</dbReference>
<dbReference type="GO" id="GO:0005737">
    <property type="term" value="C:cytoplasm"/>
    <property type="evidence" value="ECO:0007669"/>
    <property type="project" value="TreeGrafter"/>
</dbReference>
<dbReference type="GO" id="GO:0016791">
    <property type="term" value="F:phosphatase activity"/>
    <property type="evidence" value="ECO:0007669"/>
    <property type="project" value="TreeGrafter"/>
</dbReference>
<dbReference type="Gene3D" id="3.40.50.1000">
    <property type="entry name" value="HAD superfamily/HAD-like"/>
    <property type="match status" value="2"/>
</dbReference>
<dbReference type="SUPFAM" id="SSF53448">
    <property type="entry name" value="Nucleotide-diphospho-sugar transferases"/>
    <property type="match status" value="1"/>
</dbReference>
<dbReference type="InterPro" id="IPR036412">
    <property type="entry name" value="HAD-like_sf"/>
</dbReference>
<dbReference type="RefSeq" id="WP_058583230.1">
    <property type="nucleotide sequence ID" value="NZ_LOPU01000034.1"/>
</dbReference>
<evidence type="ECO:0000259" key="1">
    <source>
        <dbReference type="Pfam" id="PF12804"/>
    </source>
</evidence>
<dbReference type="InterPro" id="IPR029044">
    <property type="entry name" value="Nucleotide-diphossugar_trans"/>
</dbReference>
<dbReference type="InterPro" id="IPR023214">
    <property type="entry name" value="HAD_sf"/>
</dbReference>
<dbReference type="AlphaFoldDB" id="A0A0W1R4D4"/>
<dbReference type="Proteomes" id="UP000054387">
    <property type="component" value="Unassembled WGS sequence"/>
</dbReference>
<dbReference type="Pfam" id="PF12804">
    <property type="entry name" value="NTP_transf_3"/>
    <property type="match status" value="1"/>
</dbReference>
<dbReference type="SUPFAM" id="SSF56784">
    <property type="entry name" value="HAD-like"/>
    <property type="match status" value="1"/>
</dbReference>
<keyword evidence="2" id="KW-0378">Hydrolase</keyword>
<reference evidence="2 3" key="1">
    <citation type="submission" date="2015-12" db="EMBL/GenBank/DDBJ databases">
        <title>Haloprofundus marisrubri gen. nov., sp. nov., an extremely halophilic archaeon isolated from the Discovery deep brine-seawater interface in the Red Sea.</title>
        <authorList>
            <person name="Zhang G."/>
            <person name="Stingl U."/>
            <person name="Rashid M."/>
        </authorList>
    </citation>
    <scope>NUCLEOTIDE SEQUENCE [LARGE SCALE GENOMIC DNA]</scope>
    <source>
        <strain evidence="2 3">SB9</strain>
    </source>
</reference>
<keyword evidence="3" id="KW-1185">Reference proteome</keyword>
<dbReference type="NCBIfam" id="TIGR01460">
    <property type="entry name" value="HAD-SF-IIA"/>
    <property type="match status" value="1"/>
</dbReference>
<proteinExistence type="predicted"/>
<feature type="domain" description="MobA-like NTP transferase" evidence="1">
    <location>
        <begin position="7"/>
        <end position="137"/>
    </location>
</feature>
<dbReference type="STRING" id="1514971.AUR64_00810"/>
<comment type="caution">
    <text evidence="2">The sequence shown here is derived from an EMBL/GenBank/DDBJ whole genome shotgun (WGS) entry which is preliminary data.</text>
</comment>
<dbReference type="EMBL" id="LOPU01000034">
    <property type="protein sequence ID" value="KTG08149.1"/>
    <property type="molecule type" value="Genomic_DNA"/>
</dbReference>
<dbReference type="InterPro" id="IPR025877">
    <property type="entry name" value="MobA-like_NTP_Trfase"/>
</dbReference>
<name>A0A0W1R4D4_9EURY</name>
<dbReference type="InterPro" id="IPR006357">
    <property type="entry name" value="HAD-SF_hydro_IIA"/>
</dbReference>
<dbReference type="OrthoDB" id="25155at2157"/>
<dbReference type="Gene3D" id="3.90.550.10">
    <property type="entry name" value="Spore Coat Polysaccharide Biosynthesis Protein SpsA, Chain A"/>
    <property type="match status" value="1"/>
</dbReference>
<protein>
    <submittedName>
        <fullName evidence="2">HAD family hydrolase</fullName>
    </submittedName>
</protein>
<organism evidence="2 3">
    <name type="scientific">Haloprofundus marisrubri</name>
    <dbReference type="NCBI Taxonomy" id="1514971"/>
    <lineage>
        <taxon>Archaea</taxon>
        <taxon>Methanobacteriati</taxon>
        <taxon>Methanobacteriota</taxon>
        <taxon>Stenosarchaea group</taxon>
        <taxon>Halobacteria</taxon>
        <taxon>Halobacteriales</taxon>
        <taxon>Haloferacaceae</taxon>
        <taxon>Haloprofundus</taxon>
    </lineage>
</organism>
<dbReference type="Pfam" id="PF13242">
    <property type="entry name" value="Hydrolase_like"/>
    <property type="match status" value="1"/>
</dbReference>